<dbReference type="InterPro" id="IPR052019">
    <property type="entry name" value="F420H2_bilvrd_red/Heme_oxyg"/>
</dbReference>
<dbReference type="Proteomes" id="UP000309992">
    <property type="component" value="Unassembled WGS sequence"/>
</dbReference>
<dbReference type="InterPro" id="IPR011576">
    <property type="entry name" value="Pyridox_Oxase_N"/>
</dbReference>
<dbReference type="SUPFAM" id="SSF50475">
    <property type="entry name" value="FMN-binding split barrel"/>
    <property type="match status" value="1"/>
</dbReference>
<name>A0ABY2S304_9PSEU</name>
<comment type="caution">
    <text evidence="3">The sequence shown here is derived from an EMBL/GenBank/DDBJ whole genome shotgun (WGS) entry which is preliminary data.</text>
</comment>
<gene>
    <name evidence="3" type="ORF">FCN18_19930</name>
</gene>
<reference evidence="3 4" key="1">
    <citation type="journal article" date="2015" name="Antonie Van Leeuwenhoek">
        <title>Prauserella endophytica sp. nov., an endophytic actinobacterium isolated from Tamarix taklamakanensis.</title>
        <authorList>
            <person name="Liu J.M."/>
            <person name="Habden X."/>
            <person name="Guo L."/>
            <person name="Tuo L."/>
            <person name="Jiang Z.K."/>
            <person name="Liu S.W."/>
            <person name="Liu X.F."/>
            <person name="Chen L."/>
            <person name="Li R.F."/>
            <person name="Zhang Y.Q."/>
            <person name="Sun C.H."/>
        </authorList>
    </citation>
    <scope>NUCLEOTIDE SEQUENCE [LARGE SCALE GENOMIC DNA]</scope>
    <source>
        <strain evidence="3 4">CGMCC 4.7182</strain>
    </source>
</reference>
<dbReference type="Gene3D" id="2.30.110.10">
    <property type="entry name" value="Electron Transport, Fmn-binding Protein, Chain A"/>
    <property type="match status" value="1"/>
</dbReference>
<dbReference type="InterPro" id="IPR012349">
    <property type="entry name" value="Split_barrel_FMN-bd"/>
</dbReference>
<proteinExistence type="predicted"/>
<evidence type="ECO:0000313" key="3">
    <source>
        <dbReference type="EMBL" id="TKG69748.1"/>
    </source>
</evidence>
<sequence>MRRDEVFEVMDKPISRELLGSSIPARFSYVGLDGGPRVVPIGFHWTGAELVMSTVPTSAKVKALRANPRVAITIDTDSFPPRVLLVRGSAHVEDVEGVPDEYITAARKVVPDDEFAGWEAGVRALYQRMTRIIVTPGWAKLLDFETTLPKSVEDLMRARQG</sequence>
<evidence type="ECO:0000256" key="1">
    <source>
        <dbReference type="ARBA" id="ARBA00023002"/>
    </source>
</evidence>
<dbReference type="EMBL" id="SWMS01000010">
    <property type="protein sequence ID" value="TKG69748.1"/>
    <property type="molecule type" value="Genomic_DNA"/>
</dbReference>
<evidence type="ECO:0000313" key="4">
    <source>
        <dbReference type="Proteomes" id="UP000309992"/>
    </source>
</evidence>
<keyword evidence="4" id="KW-1185">Reference proteome</keyword>
<dbReference type="PANTHER" id="PTHR35176">
    <property type="entry name" value="HEME OXYGENASE HI_0854-RELATED"/>
    <property type="match status" value="1"/>
</dbReference>
<accession>A0ABY2S304</accession>
<dbReference type="PANTHER" id="PTHR35176:SF6">
    <property type="entry name" value="HEME OXYGENASE HI_0854-RELATED"/>
    <property type="match status" value="1"/>
</dbReference>
<dbReference type="Pfam" id="PF01243">
    <property type="entry name" value="PNPOx_N"/>
    <property type="match status" value="1"/>
</dbReference>
<protein>
    <submittedName>
        <fullName evidence="3">Pyridoxamine 5-phosphate oxidase</fullName>
    </submittedName>
</protein>
<dbReference type="RefSeq" id="WP_112268588.1">
    <property type="nucleotide sequence ID" value="NZ_SWMS01000010.1"/>
</dbReference>
<evidence type="ECO:0000259" key="2">
    <source>
        <dbReference type="Pfam" id="PF01243"/>
    </source>
</evidence>
<feature type="domain" description="Pyridoxamine 5'-phosphate oxidase N-terminal" evidence="2">
    <location>
        <begin position="17"/>
        <end position="103"/>
    </location>
</feature>
<organism evidence="3 4">
    <name type="scientific">Prauserella endophytica</name>
    <dbReference type="NCBI Taxonomy" id="1592324"/>
    <lineage>
        <taxon>Bacteria</taxon>
        <taxon>Bacillati</taxon>
        <taxon>Actinomycetota</taxon>
        <taxon>Actinomycetes</taxon>
        <taxon>Pseudonocardiales</taxon>
        <taxon>Pseudonocardiaceae</taxon>
        <taxon>Prauserella</taxon>
        <taxon>Prauserella coralliicola group</taxon>
    </lineage>
</organism>
<keyword evidence="1" id="KW-0560">Oxidoreductase</keyword>